<name>X1NC42_9ZZZZ</name>
<organism evidence="1">
    <name type="scientific">marine sediment metagenome</name>
    <dbReference type="NCBI Taxonomy" id="412755"/>
    <lineage>
        <taxon>unclassified sequences</taxon>
        <taxon>metagenomes</taxon>
        <taxon>ecological metagenomes</taxon>
    </lineage>
</organism>
<dbReference type="Pfam" id="PF22564">
    <property type="entry name" value="HAAS"/>
    <property type="match status" value="1"/>
</dbReference>
<sequence>MATVLSHYLDSIRDDLRLDPSAKGEIISELETHIEDRFQELKE</sequence>
<reference evidence="1" key="1">
    <citation type="journal article" date="2014" name="Front. Microbiol.">
        <title>High frequency of phylogenetically diverse reductive dehalogenase-homologous genes in deep subseafloor sedimentary metagenomes.</title>
        <authorList>
            <person name="Kawai M."/>
            <person name="Futagami T."/>
            <person name="Toyoda A."/>
            <person name="Takaki Y."/>
            <person name="Nishi S."/>
            <person name="Hori S."/>
            <person name="Arai W."/>
            <person name="Tsubouchi T."/>
            <person name="Morono Y."/>
            <person name="Uchiyama I."/>
            <person name="Ito T."/>
            <person name="Fujiyama A."/>
            <person name="Inagaki F."/>
            <person name="Takami H."/>
        </authorList>
    </citation>
    <scope>NUCLEOTIDE SEQUENCE</scope>
    <source>
        <strain evidence="1">Expedition CK06-06</strain>
    </source>
</reference>
<accession>X1NC42</accession>
<proteinExistence type="predicted"/>
<dbReference type="AlphaFoldDB" id="X1NC42"/>
<feature type="non-terminal residue" evidence="1">
    <location>
        <position position="43"/>
    </location>
</feature>
<dbReference type="EMBL" id="BARV01013605">
    <property type="protein sequence ID" value="GAI24390.1"/>
    <property type="molecule type" value="Genomic_DNA"/>
</dbReference>
<gene>
    <name evidence="1" type="ORF">S06H3_24451</name>
</gene>
<protein>
    <submittedName>
        <fullName evidence="1">Uncharacterized protein</fullName>
    </submittedName>
</protein>
<comment type="caution">
    <text evidence="1">The sequence shown here is derived from an EMBL/GenBank/DDBJ whole genome shotgun (WGS) entry which is preliminary data.</text>
</comment>
<evidence type="ECO:0000313" key="1">
    <source>
        <dbReference type="EMBL" id="GAI24390.1"/>
    </source>
</evidence>